<dbReference type="OrthoDB" id="361383at2759"/>
<dbReference type="GO" id="GO:0003735">
    <property type="term" value="F:structural constituent of ribosome"/>
    <property type="evidence" value="ECO:0007669"/>
    <property type="project" value="InterPro"/>
</dbReference>
<comment type="similarity">
    <text evidence="1">Belongs to the universal ribosomal protein uL15 family.</text>
</comment>
<gene>
    <name evidence="6" type="ORF">K469DRAFT_575054</name>
</gene>
<accession>A0A6A6E1M4</accession>
<evidence type="ECO:0000256" key="2">
    <source>
        <dbReference type="ARBA" id="ARBA00022980"/>
    </source>
</evidence>
<dbReference type="InterPro" id="IPR036227">
    <property type="entry name" value="Ribosomal_uL15/eL18_sf"/>
</dbReference>
<dbReference type="HAMAP" id="MF_01341">
    <property type="entry name" value="Ribosomal_uL15"/>
    <property type="match status" value="1"/>
</dbReference>
<feature type="compositionally biased region" description="Basic and acidic residues" evidence="4">
    <location>
        <begin position="311"/>
        <end position="335"/>
    </location>
</feature>
<proteinExistence type="inferred from homology"/>
<dbReference type="Pfam" id="PF00828">
    <property type="entry name" value="Ribosomal_L27A"/>
    <property type="match status" value="1"/>
</dbReference>
<dbReference type="EMBL" id="ML994632">
    <property type="protein sequence ID" value="KAF2185857.1"/>
    <property type="molecule type" value="Genomic_DNA"/>
</dbReference>
<dbReference type="InterPro" id="IPR030878">
    <property type="entry name" value="Ribosomal_uL15"/>
</dbReference>
<keyword evidence="3" id="KW-0687">Ribonucleoprotein</keyword>
<keyword evidence="2 6" id="KW-0689">Ribosomal protein</keyword>
<dbReference type="SUPFAM" id="SSF52080">
    <property type="entry name" value="Ribosomal proteins L15p and L18e"/>
    <property type="match status" value="1"/>
</dbReference>
<sequence>MPPRLKTLRLASYLLYIPYTSSFTPALAPFLLPVQQRSASILSSLSDVPSAYKKKIRRGRGPSSGKGKTAGRGQKGQHAHGKVPAGFEGGQTKLSITQPVRGKNKHVPFKVEMSPINLDRIQSWIDQGRLDPSKPITMKELNDSRCLHGVKKDGVKLLARNADTLKTPINIIVSRASASAIARIEALGGTVTTRFYSPTCIPRILRGETHPAISIQSPPSLISLATPQTNYFSAARRTLTETLSNKDAPQEAKNEAVRTVLERLSKRFKYRLPDATSRRDIEYYRDPAHRGYLSYKVKEGESPSLFFKVPGEAKDRRRQEARRKASKDSAENRIW</sequence>
<dbReference type="GO" id="GO:0006412">
    <property type="term" value="P:translation"/>
    <property type="evidence" value="ECO:0007669"/>
    <property type="project" value="InterPro"/>
</dbReference>
<evidence type="ECO:0000313" key="7">
    <source>
        <dbReference type="Proteomes" id="UP000800200"/>
    </source>
</evidence>
<dbReference type="PANTHER" id="PTHR12934:SF11">
    <property type="entry name" value="LARGE RIBOSOMAL SUBUNIT PROTEIN UL15M"/>
    <property type="match status" value="1"/>
</dbReference>
<dbReference type="AlphaFoldDB" id="A0A6A6E1M4"/>
<dbReference type="Gene3D" id="3.100.10.10">
    <property type="match status" value="1"/>
</dbReference>
<evidence type="ECO:0000256" key="1">
    <source>
        <dbReference type="ARBA" id="ARBA00007320"/>
    </source>
</evidence>
<feature type="region of interest" description="Disordered" evidence="4">
    <location>
        <begin position="52"/>
        <end position="90"/>
    </location>
</feature>
<evidence type="ECO:0000313" key="6">
    <source>
        <dbReference type="EMBL" id="KAF2185857.1"/>
    </source>
</evidence>
<protein>
    <submittedName>
        <fullName evidence="6">Ribosomal protein L15</fullName>
    </submittedName>
</protein>
<dbReference type="NCBIfam" id="TIGR01071">
    <property type="entry name" value="rplO_bact"/>
    <property type="match status" value="1"/>
</dbReference>
<keyword evidence="7" id="KW-1185">Reference proteome</keyword>
<evidence type="ECO:0000256" key="4">
    <source>
        <dbReference type="SAM" id="MobiDB-lite"/>
    </source>
</evidence>
<evidence type="ECO:0000259" key="5">
    <source>
        <dbReference type="Pfam" id="PF00828"/>
    </source>
</evidence>
<dbReference type="Proteomes" id="UP000800200">
    <property type="component" value="Unassembled WGS sequence"/>
</dbReference>
<feature type="compositionally biased region" description="Gly residues" evidence="4">
    <location>
        <begin position="62"/>
        <end position="74"/>
    </location>
</feature>
<feature type="domain" description="Large ribosomal subunit protein uL15/eL18" evidence="5">
    <location>
        <begin position="115"/>
        <end position="192"/>
    </location>
</feature>
<name>A0A6A6E1M4_9PEZI</name>
<reference evidence="6" key="1">
    <citation type="journal article" date="2020" name="Stud. Mycol.">
        <title>101 Dothideomycetes genomes: a test case for predicting lifestyles and emergence of pathogens.</title>
        <authorList>
            <person name="Haridas S."/>
            <person name="Albert R."/>
            <person name="Binder M."/>
            <person name="Bloem J."/>
            <person name="Labutti K."/>
            <person name="Salamov A."/>
            <person name="Andreopoulos B."/>
            <person name="Baker S."/>
            <person name="Barry K."/>
            <person name="Bills G."/>
            <person name="Bluhm B."/>
            <person name="Cannon C."/>
            <person name="Castanera R."/>
            <person name="Culley D."/>
            <person name="Daum C."/>
            <person name="Ezra D."/>
            <person name="Gonzalez J."/>
            <person name="Henrissat B."/>
            <person name="Kuo A."/>
            <person name="Liang C."/>
            <person name="Lipzen A."/>
            <person name="Lutzoni F."/>
            <person name="Magnuson J."/>
            <person name="Mondo S."/>
            <person name="Nolan M."/>
            <person name="Ohm R."/>
            <person name="Pangilinan J."/>
            <person name="Park H.-J."/>
            <person name="Ramirez L."/>
            <person name="Alfaro M."/>
            <person name="Sun H."/>
            <person name="Tritt A."/>
            <person name="Yoshinaga Y."/>
            <person name="Zwiers L.-H."/>
            <person name="Turgeon B."/>
            <person name="Goodwin S."/>
            <person name="Spatafora J."/>
            <person name="Crous P."/>
            <person name="Grigoriev I."/>
        </authorList>
    </citation>
    <scope>NUCLEOTIDE SEQUENCE</scope>
    <source>
        <strain evidence="6">CBS 207.26</strain>
    </source>
</reference>
<dbReference type="GO" id="GO:0005762">
    <property type="term" value="C:mitochondrial large ribosomal subunit"/>
    <property type="evidence" value="ECO:0007669"/>
    <property type="project" value="TreeGrafter"/>
</dbReference>
<organism evidence="6 7">
    <name type="scientific">Zopfia rhizophila CBS 207.26</name>
    <dbReference type="NCBI Taxonomy" id="1314779"/>
    <lineage>
        <taxon>Eukaryota</taxon>
        <taxon>Fungi</taxon>
        <taxon>Dikarya</taxon>
        <taxon>Ascomycota</taxon>
        <taxon>Pezizomycotina</taxon>
        <taxon>Dothideomycetes</taxon>
        <taxon>Dothideomycetes incertae sedis</taxon>
        <taxon>Zopfiaceae</taxon>
        <taxon>Zopfia</taxon>
    </lineage>
</organism>
<dbReference type="InterPro" id="IPR021131">
    <property type="entry name" value="Ribosomal_uL15/eL18"/>
</dbReference>
<dbReference type="InterPro" id="IPR005749">
    <property type="entry name" value="Ribosomal_uL15_bac-type"/>
</dbReference>
<dbReference type="FunFam" id="3.100.10.10:FF:000011">
    <property type="entry name" value="50S ribosomal subunit protein L15"/>
    <property type="match status" value="1"/>
</dbReference>
<dbReference type="PANTHER" id="PTHR12934">
    <property type="entry name" value="50S RIBOSOMAL PROTEIN L15"/>
    <property type="match status" value="1"/>
</dbReference>
<evidence type="ECO:0000256" key="3">
    <source>
        <dbReference type="ARBA" id="ARBA00023274"/>
    </source>
</evidence>
<feature type="region of interest" description="Disordered" evidence="4">
    <location>
        <begin position="308"/>
        <end position="335"/>
    </location>
</feature>